<organism evidence="1 2">
    <name type="scientific">Pinctada imbricata</name>
    <name type="common">Atlantic pearl-oyster</name>
    <name type="synonym">Pinctada martensii</name>
    <dbReference type="NCBI Taxonomy" id="66713"/>
    <lineage>
        <taxon>Eukaryota</taxon>
        <taxon>Metazoa</taxon>
        <taxon>Spiralia</taxon>
        <taxon>Lophotrochozoa</taxon>
        <taxon>Mollusca</taxon>
        <taxon>Bivalvia</taxon>
        <taxon>Autobranchia</taxon>
        <taxon>Pteriomorphia</taxon>
        <taxon>Pterioida</taxon>
        <taxon>Pterioidea</taxon>
        <taxon>Pteriidae</taxon>
        <taxon>Pinctada</taxon>
    </lineage>
</organism>
<evidence type="ECO:0000313" key="2">
    <source>
        <dbReference type="Proteomes" id="UP001186944"/>
    </source>
</evidence>
<accession>A0AA88YXI2</accession>
<proteinExistence type="predicted"/>
<evidence type="ECO:0000313" key="1">
    <source>
        <dbReference type="EMBL" id="KAK3109035.1"/>
    </source>
</evidence>
<comment type="caution">
    <text evidence="1">The sequence shown here is derived from an EMBL/GenBank/DDBJ whole genome shotgun (WGS) entry which is preliminary data.</text>
</comment>
<name>A0AA88YXI2_PINIB</name>
<reference evidence="1" key="1">
    <citation type="submission" date="2019-08" db="EMBL/GenBank/DDBJ databases">
        <title>The improved chromosome-level genome for the pearl oyster Pinctada fucata martensii using PacBio sequencing and Hi-C.</title>
        <authorList>
            <person name="Zheng Z."/>
        </authorList>
    </citation>
    <scope>NUCLEOTIDE SEQUENCE</scope>
    <source>
        <strain evidence="1">ZZ-2019</strain>
        <tissue evidence="1">Adductor muscle</tissue>
    </source>
</reference>
<dbReference type="AlphaFoldDB" id="A0AA88YXI2"/>
<sequence length="113" mass="12907">MLDFETAAHIAIKDVFHGIFTKACFFHITQCIWRKAQATGLQILHRDNSDIKTLVRRADILPLVPLDTIDDVWFQAVENSDDVDISDVTQPFTDYVTDQWVETTSGQTDIQQP</sequence>
<dbReference type="Proteomes" id="UP001186944">
    <property type="component" value="Unassembled WGS sequence"/>
</dbReference>
<gene>
    <name evidence="1" type="ORF">FSP39_021589</name>
</gene>
<keyword evidence="2" id="KW-1185">Reference proteome</keyword>
<protein>
    <recommendedName>
        <fullName evidence="3">MULE transposase domain-containing protein</fullName>
    </recommendedName>
</protein>
<dbReference type="EMBL" id="VSWD01000001">
    <property type="protein sequence ID" value="KAK3109035.1"/>
    <property type="molecule type" value="Genomic_DNA"/>
</dbReference>
<evidence type="ECO:0008006" key="3">
    <source>
        <dbReference type="Google" id="ProtNLM"/>
    </source>
</evidence>